<protein>
    <recommendedName>
        <fullName evidence="4">Terminase small subunit</fullName>
    </recommendedName>
</protein>
<proteinExistence type="predicted"/>
<evidence type="ECO:0000313" key="2">
    <source>
        <dbReference type="EMBL" id="MBD7952373.1"/>
    </source>
</evidence>
<comment type="caution">
    <text evidence="2">The sequence shown here is derived from an EMBL/GenBank/DDBJ whole genome shotgun (WGS) entry which is preliminary data.</text>
</comment>
<evidence type="ECO:0008006" key="4">
    <source>
        <dbReference type="Google" id="ProtNLM"/>
    </source>
</evidence>
<reference evidence="2 3" key="1">
    <citation type="submission" date="2020-08" db="EMBL/GenBank/DDBJ databases">
        <title>A Genomic Blueprint of the Chicken Gut Microbiome.</title>
        <authorList>
            <person name="Gilroy R."/>
            <person name="Ravi A."/>
            <person name="Getino M."/>
            <person name="Pursley I."/>
            <person name="Horton D.L."/>
            <person name="Alikhan N.-F."/>
            <person name="Baker D."/>
            <person name="Gharbi K."/>
            <person name="Hall N."/>
            <person name="Watson M."/>
            <person name="Adriaenssens E.M."/>
            <person name="Foster-Nyarko E."/>
            <person name="Jarju S."/>
            <person name="Secka A."/>
            <person name="Antonio M."/>
            <person name="Oren A."/>
            <person name="Chaudhuri R."/>
            <person name="La Ragione R.M."/>
            <person name="Hildebrand F."/>
            <person name="Pallen M.J."/>
        </authorList>
    </citation>
    <scope>NUCLEOTIDE SEQUENCE [LARGE SCALE GENOMIC DNA]</scope>
    <source>
        <strain evidence="2 3">Sa4CUA1</strain>
    </source>
</reference>
<dbReference type="RefSeq" id="WP_191798115.1">
    <property type="nucleotide sequence ID" value="NZ_JACSQQ010000050.1"/>
</dbReference>
<gene>
    <name evidence="2" type="ORF">H9652_18390</name>
</gene>
<dbReference type="EMBL" id="JACSQQ010000050">
    <property type="protein sequence ID" value="MBD7952373.1"/>
    <property type="molecule type" value="Genomic_DNA"/>
</dbReference>
<keyword evidence="3" id="KW-1185">Reference proteome</keyword>
<sequence>MAEGQSIKEVLVSGDRLQSLRALRDRLGETLDVTTSARETATLSARLQDVLRDIGALETPDAAAGTPLDELRERRARRKGGAA</sequence>
<evidence type="ECO:0000256" key="1">
    <source>
        <dbReference type="SAM" id="MobiDB-lite"/>
    </source>
</evidence>
<organism evidence="2 3">
    <name type="scientific">Oerskovia rustica</name>
    <dbReference type="NCBI Taxonomy" id="2762237"/>
    <lineage>
        <taxon>Bacteria</taxon>
        <taxon>Bacillati</taxon>
        <taxon>Actinomycetota</taxon>
        <taxon>Actinomycetes</taxon>
        <taxon>Micrococcales</taxon>
        <taxon>Cellulomonadaceae</taxon>
        <taxon>Oerskovia</taxon>
    </lineage>
</organism>
<feature type="region of interest" description="Disordered" evidence="1">
    <location>
        <begin position="61"/>
        <end position="83"/>
    </location>
</feature>
<feature type="compositionally biased region" description="Basic residues" evidence="1">
    <location>
        <begin position="74"/>
        <end position="83"/>
    </location>
</feature>
<evidence type="ECO:0000313" key="3">
    <source>
        <dbReference type="Proteomes" id="UP000641803"/>
    </source>
</evidence>
<dbReference type="Proteomes" id="UP000641803">
    <property type="component" value="Unassembled WGS sequence"/>
</dbReference>
<accession>A0ABR8RX53</accession>
<name>A0ABR8RX53_9CELL</name>